<dbReference type="PANTHER" id="PTHR43809">
    <property type="entry name" value="NITRITE REDUCTASE (NADH) LARGE SUBUNIT"/>
    <property type="match status" value="1"/>
</dbReference>
<evidence type="ECO:0000256" key="3">
    <source>
        <dbReference type="ARBA" id="ARBA00022723"/>
    </source>
</evidence>
<gene>
    <name evidence="9" type="ORF">H206_03748</name>
</gene>
<reference evidence="9 10" key="1">
    <citation type="submission" date="2017-01" db="EMBL/GenBank/DDBJ databases">
        <title>The cable genome- insights into the physiology and evolution of filamentous bacteria capable of sulfide oxidation via long distance electron transfer.</title>
        <authorList>
            <person name="Schreiber L."/>
            <person name="Bjerg J.T."/>
            <person name="Boggild A."/>
            <person name="Van De Vossenberg J."/>
            <person name="Meysman F."/>
            <person name="Nielsen L.P."/>
            <person name="Schramm A."/>
            <person name="Kjeldsen K.U."/>
        </authorList>
    </citation>
    <scope>NUCLEOTIDE SEQUENCE [LARGE SCALE GENOMIC DNA]</scope>
    <source>
        <strain evidence="9">MCF</strain>
    </source>
</reference>
<evidence type="ECO:0000256" key="1">
    <source>
        <dbReference type="ARBA" id="ARBA00022485"/>
    </source>
</evidence>
<dbReference type="Gene3D" id="3.90.480.20">
    <property type="match status" value="1"/>
</dbReference>
<comment type="caution">
    <text evidence="9">The sequence shown here is derived from an EMBL/GenBank/DDBJ whole genome shotgun (WGS) entry which is preliminary data.</text>
</comment>
<dbReference type="AlphaFoldDB" id="A0A444J0Q6"/>
<evidence type="ECO:0000259" key="8">
    <source>
        <dbReference type="Pfam" id="PF03460"/>
    </source>
</evidence>
<evidence type="ECO:0000256" key="2">
    <source>
        <dbReference type="ARBA" id="ARBA00022617"/>
    </source>
</evidence>
<dbReference type="InterPro" id="IPR005117">
    <property type="entry name" value="NiRdtase/SiRdtase_haem-b_fer"/>
</dbReference>
<dbReference type="Proteomes" id="UP000287853">
    <property type="component" value="Unassembled WGS sequence"/>
</dbReference>
<protein>
    <submittedName>
        <fullName evidence="9">Nitrite/Sulfite reductase ferredoxin-like half domain-containing protein</fullName>
    </submittedName>
</protein>
<dbReference type="GO" id="GO:0020037">
    <property type="term" value="F:heme binding"/>
    <property type="evidence" value="ECO:0007669"/>
    <property type="project" value="InterPro"/>
</dbReference>
<feature type="domain" description="Nitrite/Sulfite reductase ferredoxin-like" evidence="8">
    <location>
        <begin position="13"/>
        <end position="64"/>
    </location>
</feature>
<sequence length="209" mass="23061">MENHKTFCPMPGINAGMLTPNDLERVGELAQKYEVPMIKVTGGQRLFFQGIEPEKLEALKQELNIPATPPHARSRVHYVQACPGKTWCNCATSATEPLTKALMNMELDGPLPAKVKVALSGCVRCCCESWMRDIGLTAEKKGWRLSFGGNAAGKPRIGDLIAEGLTDDEALELVKKTLNYYMNTAKPKTRTARFVERVGIDEVKRNVLG</sequence>
<feature type="domain" description="Nitrite/sulphite reductase 4Fe-4S" evidence="7">
    <location>
        <begin position="75"/>
        <end position="207"/>
    </location>
</feature>
<dbReference type="PROSITE" id="PS00365">
    <property type="entry name" value="NIR_SIR"/>
    <property type="match status" value="1"/>
</dbReference>
<dbReference type="InterPro" id="IPR045854">
    <property type="entry name" value="NO2/SO3_Rdtase_4Fe4S_sf"/>
</dbReference>
<dbReference type="EMBL" id="MTKO01000056">
    <property type="protein sequence ID" value="RWX46622.1"/>
    <property type="molecule type" value="Genomic_DNA"/>
</dbReference>
<dbReference type="SUPFAM" id="SSF55124">
    <property type="entry name" value="Nitrite/Sulfite reductase N-terminal domain-like"/>
    <property type="match status" value="1"/>
</dbReference>
<keyword evidence="10" id="KW-1185">Reference proteome</keyword>
<dbReference type="GO" id="GO:0016491">
    <property type="term" value="F:oxidoreductase activity"/>
    <property type="evidence" value="ECO:0007669"/>
    <property type="project" value="UniProtKB-KW"/>
</dbReference>
<keyword evidence="3" id="KW-0479">Metal-binding</keyword>
<accession>A0A444J0Q6</accession>
<keyword evidence="1" id="KW-0004">4Fe-4S</keyword>
<keyword evidence="5" id="KW-0408">Iron</keyword>
<dbReference type="InterPro" id="IPR006067">
    <property type="entry name" value="NO2/SO3_Rdtase_4Fe4S_dom"/>
</dbReference>
<dbReference type="GO" id="GO:0046872">
    <property type="term" value="F:metal ion binding"/>
    <property type="evidence" value="ECO:0007669"/>
    <property type="project" value="UniProtKB-KW"/>
</dbReference>
<dbReference type="InterPro" id="IPR036136">
    <property type="entry name" value="Nit/Sulf_reduc_fer-like_dom_sf"/>
</dbReference>
<dbReference type="GO" id="GO:0051539">
    <property type="term" value="F:4 iron, 4 sulfur cluster binding"/>
    <property type="evidence" value="ECO:0007669"/>
    <property type="project" value="UniProtKB-KW"/>
</dbReference>
<dbReference type="PANTHER" id="PTHR43809:SF1">
    <property type="entry name" value="NITRITE REDUCTASE (NADH) LARGE SUBUNIT"/>
    <property type="match status" value="1"/>
</dbReference>
<evidence type="ECO:0000259" key="7">
    <source>
        <dbReference type="Pfam" id="PF01077"/>
    </source>
</evidence>
<evidence type="ECO:0000256" key="5">
    <source>
        <dbReference type="ARBA" id="ARBA00023004"/>
    </source>
</evidence>
<dbReference type="SUPFAM" id="SSF56014">
    <property type="entry name" value="Nitrite and sulphite reductase 4Fe-4S domain-like"/>
    <property type="match status" value="1"/>
</dbReference>
<dbReference type="InterPro" id="IPR052034">
    <property type="entry name" value="NasD-like"/>
</dbReference>
<evidence type="ECO:0000256" key="4">
    <source>
        <dbReference type="ARBA" id="ARBA00023002"/>
    </source>
</evidence>
<dbReference type="InterPro" id="IPR006066">
    <property type="entry name" value="NO2/SO3_Rdtase_FeS/sirohaem_BS"/>
</dbReference>
<evidence type="ECO:0000313" key="10">
    <source>
        <dbReference type="Proteomes" id="UP000287853"/>
    </source>
</evidence>
<dbReference type="Gene3D" id="3.30.413.10">
    <property type="entry name" value="Sulfite Reductase Hemoprotein, domain 1"/>
    <property type="match status" value="1"/>
</dbReference>
<organism evidence="9 10">
    <name type="scientific">Candidatus Electrothrix aarhusensis</name>
    <dbReference type="NCBI Taxonomy" id="1859131"/>
    <lineage>
        <taxon>Bacteria</taxon>
        <taxon>Pseudomonadati</taxon>
        <taxon>Thermodesulfobacteriota</taxon>
        <taxon>Desulfobulbia</taxon>
        <taxon>Desulfobulbales</taxon>
        <taxon>Desulfobulbaceae</taxon>
        <taxon>Candidatus Electrothrix</taxon>
    </lineage>
</organism>
<proteinExistence type="predicted"/>
<dbReference type="Pfam" id="PF03460">
    <property type="entry name" value="NIR_SIR_ferr"/>
    <property type="match status" value="1"/>
</dbReference>
<evidence type="ECO:0000313" key="9">
    <source>
        <dbReference type="EMBL" id="RWX46622.1"/>
    </source>
</evidence>
<keyword evidence="6" id="KW-0411">Iron-sulfur</keyword>
<keyword evidence="2" id="KW-0349">Heme</keyword>
<keyword evidence="4" id="KW-0560">Oxidoreductase</keyword>
<name>A0A444J0Q6_9BACT</name>
<evidence type="ECO:0000256" key="6">
    <source>
        <dbReference type="ARBA" id="ARBA00023014"/>
    </source>
</evidence>
<dbReference type="Pfam" id="PF01077">
    <property type="entry name" value="NIR_SIR"/>
    <property type="match status" value="1"/>
</dbReference>